<keyword evidence="5" id="KW-1133">Transmembrane helix</keyword>
<proteinExistence type="predicted"/>
<dbReference type="OrthoDB" id="8697484at2"/>
<sequence>MKIPAIAPGTRLAASTAFGLIVVGLVIAMAASRPWLGLALAWDASSGTALVAASTGPAGSIPAGTRLVSVSAGGPAHVFSALDSTIEPDGNLATYTEYREFLASQDRLASIQAEPSLVFLDTDGRSHTVAPAAHRPLSTLPADFWIQVMVGFFAWMIAAAVWAFRPRETSARFLLFNGWTTLMFSPGAAVYTTREFGMPLAEMLLLKTMNFGGGLLFCGSMVALMLNYPRRMGPRGLGSVAIAAMAAWFIAQAFGIFDSMLVGRRIPVLVALAAMVGMAVAQWLGTRRDPVARAAMQWFLLSWVLCISLFVALTMVPQFLGVQTGAIQGYSFILFLLLYVGIAFGIIRFRLFDLGIWWFRTLAWIGGAIALITLDLLFLFGMQFSASWSLSLSLLACALLWLPFRNWLWDRTMRRPPAANDVFRHVLHVALAPTQAGRLERWQALQQQLFSPLEIAWADPVQDIQVDSDGIAMTLPGAGASPALTLRYPGAGRRLFTPADVRLAGQLVEMLAYAEESRESYAQGAREERSRIARDLHDDIGSRLLCGLHQPDLESARESMAQAIGEMRTIIHGLIGEQHPLDALEADLRHETGERLEAAGIALSWQGCDPALARITQVDYAVYKNALSAVRELTANVIRHAMATVVDVSMRLDAGRLVVDMRDDGRGFAAESDPSGHGLRNIRSRLEELGGAMQLESHPGGTRVRMEIPLRAPAAAPPRPAASARPSAPGQDSAAAAAAG</sequence>
<dbReference type="InterPro" id="IPR005467">
    <property type="entry name" value="His_kinase_dom"/>
</dbReference>
<feature type="transmembrane region" description="Helical" evidence="5">
    <location>
        <begin position="171"/>
        <end position="191"/>
    </location>
</feature>
<feature type="transmembrane region" description="Helical" evidence="5">
    <location>
        <begin position="12"/>
        <end position="31"/>
    </location>
</feature>
<name>A0A3P4B2S0_9BURK</name>
<evidence type="ECO:0000259" key="6">
    <source>
        <dbReference type="PROSITE" id="PS50109"/>
    </source>
</evidence>
<evidence type="ECO:0000256" key="4">
    <source>
        <dbReference type="SAM" id="MobiDB-lite"/>
    </source>
</evidence>
<feature type="domain" description="Histidine kinase" evidence="6">
    <location>
        <begin position="629"/>
        <end position="712"/>
    </location>
</feature>
<keyword evidence="3" id="KW-0902">Two-component regulatory system</keyword>
<dbReference type="RefSeq" id="WP_124079862.1">
    <property type="nucleotide sequence ID" value="NZ_UWPJ01000018.1"/>
</dbReference>
<evidence type="ECO:0000313" key="8">
    <source>
        <dbReference type="Proteomes" id="UP000277294"/>
    </source>
</evidence>
<dbReference type="AlphaFoldDB" id="A0A3P4B2S0"/>
<reference evidence="7 8" key="1">
    <citation type="submission" date="2018-10" db="EMBL/GenBank/DDBJ databases">
        <authorList>
            <person name="Criscuolo A."/>
        </authorList>
    </citation>
    <scope>NUCLEOTIDE SEQUENCE [LARGE SCALE GENOMIC DNA]</scope>
    <source>
        <strain evidence="7">DnA1</strain>
    </source>
</reference>
<keyword evidence="1 7" id="KW-0808">Transferase</keyword>
<evidence type="ECO:0000256" key="5">
    <source>
        <dbReference type="SAM" id="Phobius"/>
    </source>
</evidence>
<protein>
    <submittedName>
        <fullName evidence="7">Redox sensor histidine kinase response regulator DevS</fullName>
        <ecNumber evidence="7">2.7.13.3</ecNumber>
    </submittedName>
</protein>
<keyword evidence="5" id="KW-0472">Membrane</keyword>
<feature type="transmembrane region" description="Helical" evidence="5">
    <location>
        <begin position="240"/>
        <end position="260"/>
    </location>
</feature>
<organism evidence="7 8">
    <name type="scientific">Pigmentiphaga humi</name>
    <dbReference type="NCBI Taxonomy" id="2478468"/>
    <lineage>
        <taxon>Bacteria</taxon>
        <taxon>Pseudomonadati</taxon>
        <taxon>Pseudomonadota</taxon>
        <taxon>Betaproteobacteria</taxon>
        <taxon>Burkholderiales</taxon>
        <taxon>Alcaligenaceae</taxon>
        <taxon>Pigmentiphaga</taxon>
    </lineage>
</organism>
<feature type="transmembrane region" description="Helical" evidence="5">
    <location>
        <begin position="298"/>
        <end position="320"/>
    </location>
</feature>
<dbReference type="Gene3D" id="3.30.565.10">
    <property type="entry name" value="Histidine kinase-like ATPase, C-terminal domain"/>
    <property type="match status" value="1"/>
</dbReference>
<evidence type="ECO:0000256" key="2">
    <source>
        <dbReference type="ARBA" id="ARBA00022777"/>
    </source>
</evidence>
<feature type="transmembrane region" description="Helical" evidence="5">
    <location>
        <begin position="361"/>
        <end position="380"/>
    </location>
</feature>
<keyword evidence="5" id="KW-0812">Transmembrane</keyword>
<feature type="transmembrane region" description="Helical" evidence="5">
    <location>
        <begin position="326"/>
        <end position="349"/>
    </location>
</feature>
<dbReference type="InterPro" id="IPR036890">
    <property type="entry name" value="HATPase_C_sf"/>
</dbReference>
<dbReference type="CDD" id="cd16917">
    <property type="entry name" value="HATPase_UhpB-NarQ-NarX-like"/>
    <property type="match status" value="1"/>
</dbReference>
<dbReference type="Proteomes" id="UP000277294">
    <property type="component" value="Unassembled WGS sequence"/>
</dbReference>
<dbReference type="Pfam" id="PF02518">
    <property type="entry name" value="HATPase_c"/>
    <property type="match status" value="1"/>
</dbReference>
<dbReference type="SMART" id="SM00387">
    <property type="entry name" value="HATPase_c"/>
    <property type="match status" value="1"/>
</dbReference>
<feature type="transmembrane region" description="Helical" evidence="5">
    <location>
        <begin position="386"/>
        <end position="404"/>
    </location>
</feature>
<dbReference type="PROSITE" id="PS50109">
    <property type="entry name" value="HIS_KIN"/>
    <property type="match status" value="1"/>
</dbReference>
<accession>A0A3P4B2S0</accession>
<dbReference type="EC" id="2.7.13.3" evidence="7"/>
<dbReference type="EMBL" id="UWPJ01000018">
    <property type="protein sequence ID" value="VCU70352.1"/>
    <property type="molecule type" value="Genomic_DNA"/>
</dbReference>
<dbReference type="GO" id="GO:0004673">
    <property type="term" value="F:protein histidine kinase activity"/>
    <property type="evidence" value="ECO:0007669"/>
    <property type="project" value="UniProtKB-EC"/>
</dbReference>
<gene>
    <name evidence="7" type="primary">devS</name>
    <name evidence="7" type="ORF">PIGHUM_02424</name>
</gene>
<dbReference type="SUPFAM" id="SSF55874">
    <property type="entry name" value="ATPase domain of HSP90 chaperone/DNA topoisomerase II/histidine kinase"/>
    <property type="match status" value="1"/>
</dbReference>
<dbReference type="InterPro" id="IPR003594">
    <property type="entry name" value="HATPase_dom"/>
</dbReference>
<keyword evidence="8" id="KW-1185">Reference proteome</keyword>
<keyword evidence="2 7" id="KW-0418">Kinase</keyword>
<dbReference type="InterPro" id="IPR050482">
    <property type="entry name" value="Sensor_HK_TwoCompSys"/>
</dbReference>
<feature type="region of interest" description="Disordered" evidence="4">
    <location>
        <begin position="711"/>
        <end position="740"/>
    </location>
</feature>
<dbReference type="GO" id="GO:0000160">
    <property type="term" value="P:phosphorelay signal transduction system"/>
    <property type="evidence" value="ECO:0007669"/>
    <property type="project" value="UniProtKB-KW"/>
</dbReference>
<feature type="transmembrane region" description="Helical" evidence="5">
    <location>
        <begin position="144"/>
        <end position="164"/>
    </location>
</feature>
<evidence type="ECO:0000256" key="3">
    <source>
        <dbReference type="ARBA" id="ARBA00023012"/>
    </source>
</evidence>
<evidence type="ECO:0000256" key="1">
    <source>
        <dbReference type="ARBA" id="ARBA00022679"/>
    </source>
</evidence>
<evidence type="ECO:0000313" key="7">
    <source>
        <dbReference type="EMBL" id="VCU70352.1"/>
    </source>
</evidence>
<dbReference type="PANTHER" id="PTHR24421">
    <property type="entry name" value="NITRATE/NITRITE SENSOR PROTEIN NARX-RELATED"/>
    <property type="match status" value="1"/>
</dbReference>
<feature type="transmembrane region" description="Helical" evidence="5">
    <location>
        <begin position="266"/>
        <end position="286"/>
    </location>
</feature>
<feature type="transmembrane region" description="Helical" evidence="5">
    <location>
        <begin position="211"/>
        <end position="228"/>
    </location>
</feature>
<feature type="compositionally biased region" description="Low complexity" evidence="4">
    <location>
        <begin position="721"/>
        <end position="740"/>
    </location>
</feature>